<keyword evidence="6 10" id="KW-0812">Transmembrane</keyword>
<keyword evidence="7 10" id="KW-0283">Flagellar rotation</keyword>
<evidence type="ECO:0000256" key="2">
    <source>
        <dbReference type="ARBA" id="ARBA00004162"/>
    </source>
</evidence>
<proteinExistence type="inferred from homology"/>
<comment type="similarity">
    <text evidence="3 10">Belongs to the FliL family.</text>
</comment>
<dbReference type="GO" id="GO:0005886">
    <property type="term" value="C:plasma membrane"/>
    <property type="evidence" value="ECO:0007669"/>
    <property type="project" value="UniProtKB-SubCell"/>
</dbReference>
<evidence type="ECO:0000256" key="9">
    <source>
        <dbReference type="ARBA" id="ARBA00023136"/>
    </source>
</evidence>
<keyword evidence="8 10" id="KW-1133">Transmembrane helix</keyword>
<comment type="function">
    <text evidence="1 10">Controls the rotational direction of flagella during chemotaxis.</text>
</comment>
<dbReference type="GO" id="GO:0071978">
    <property type="term" value="P:bacterial-type flagellum-dependent swarming motility"/>
    <property type="evidence" value="ECO:0007669"/>
    <property type="project" value="TreeGrafter"/>
</dbReference>
<gene>
    <name evidence="12" type="ORF">ATL42_0062</name>
</gene>
<dbReference type="PANTHER" id="PTHR35091">
    <property type="entry name" value="FLAGELLAR PROTEIN FLIL"/>
    <property type="match status" value="1"/>
</dbReference>
<dbReference type="InterPro" id="IPR005503">
    <property type="entry name" value="FliL"/>
</dbReference>
<comment type="subcellular location">
    <subcellularLocation>
        <location evidence="2">Cell membrane</location>
        <topology evidence="2">Single-pass membrane protein</topology>
    </subcellularLocation>
</comment>
<dbReference type="Pfam" id="PF03748">
    <property type="entry name" value="FliL"/>
    <property type="match status" value="1"/>
</dbReference>
<dbReference type="GO" id="GO:0006935">
    <property type="term" value="P:chemotaxis"/>
    <property type="evidence" value="ECO:0007669"/>
    <property type="project" value="UniProtKB-KW"/>
</dbReference>
<keyword evidence="4 10" id="KW-1003">Cell membrane</keyword>
<keyword evidence="5 10" id="KW-0145">Chemotaxis</keyword>
<evidence type="ECO:0000256" key="3">
    <source>
        <dbReference type="ARBA" id="ARBA00008281"/>
    </source>
</evidence>
<dbReference type="AlphaFoldDB" id="A0A2A9E071"/>
<sequence length="172" mass="18608">MPIEQRVMNAPTRPAPARPSGISPKKDAPAAEVEEIKPKKKLKLIVIILVAVLALAGAGWYFFLRTPSEPAAEPEPEAGEMLTVEAMSINLDDGHYLRLGLGLQLTLDASEHGTIDEAAAKDAAIALFSGRTVAEISDPTTRDALKAELTETLKVAYHEEVMEVFLTDYVTQ</sequence>
<protein>
    <recommendedName>
        <fullName evidence="10">Flagellar protein FliL</fullName>
    </recommendedName>
</protein>
<evidence type="ECO:0000256" key="10">
    <source>
        <dbReference type="RuleBase" id="RU364125"/>
    </source>
</evidence>
<evidence type="ECO:0000256" key="8">
    <source>
        <dbReference type="ARBA" id="ARBA00022989"/>
    </source>
</evidence>
<evidence type="ECO:0000313" key="13">
    <source>
        <dbReference type="Proteomes" id="UP000225548"/>
    </source>
</evidence>
<evidence type="ECO:0000256" key="1">
    <source>
        <dbReference type="ARBA" id="ARBA00002254"/>
    </source>
</evidence>
<evidence type="ECO:0000256" key="4">
    <source>
        <dbReference type="ARBA" id="ARBA00022475"/>
    </source>
</evidence>
<dbReference type="Proteomes" id="UP000225548">
    <property type="component" value="Unassembled WGS sequence"/>
</dbReference>
<dbReference type="EMBL" id="PDJG01000001">
    <property type="protein sequence ID" value="PFG32243.1"/>
    <property type="molecule type" value="Genomic_DNA"/>
</dbReference>
<dbReference type="GO" id="GO:0009425">
    <property type="term" value="C:bacterial-type flagellum basal body"/>
    <property type="evidence" value="ECO:0007669"/>
    <property type="project" value="InterPro"/>
</dbReference>
<name>A0A2A9E071_9MICO</name>
<feature type="transmembrane region" description="Helical" evidence="10">
    <location>
        <begin position="44"/>
        <end position="63"/>
    </location>
</feature>
<accession>A0A2A9E071</accession>
<evidence type="ECO:0000313" key="12">
    <source>
        <dbReference type="EMBL" id="PFG32243.1"/>
    </source>
</evidence>
<evidence type="ECO:0000256" key="5">
    <source>
        <dbReference type="ARBA" id="ARBA00022500"/>
    </source>
</evidence>
<keyword evidence="13" id="KW-1185">Reference proteome</keyword>
<reference evidence="12 13" key="1">
    <citation type="submission" date="2017-10" db="EMBL/GenBank/DDBJ databases">
        <title>Sequencing the genomes of 1000 actinobacteria strains.</title>
        <authorList>
            <person name="Klenk H.-P."/>
        </authorList>
    </citation>
    <scope>NUCLEOTIDE SEQUENCE [LARGE SCALE GENOMIC DNA]</scope>
    <source>
        <strain evidence="12 13">DSM 18966</strain>
    </source>
</reference>
<dbReference type="PANTHER" id="PTHR35091:SF2">
    <property type="entry name" value="FLAGELLAR PROTEIN FLIL"/>
    <property type="match status" value="1"/>
</dbReference>
<feature type="region of interest" description="Disordered" evidence="11">
    <location>
        <begin position="1"/>
        <end position="30"/>
    </location>
</feature>
<organism evidence="12 13">
    <name type="scientific">Sanguibacter antarcticus</name>
    <dbReference type="NCBI Taxonomy" id="372484"/>
    <lineage>
        <taxon>Bacteria</taxon>
        <taxon>Bacillati</taxon>
        <taxon>Actinomycetota</taxon>
        <taxon>Actinomycetes</taxon>
        <taxon>Micrococcales</taxon>
        <taxon>Sanguibacteraceae</taxon>
        <taxon>Sanguibacter</taxon>
    </lineage>
</organism>
<keyword evidence="12" id="KW-0969">Cilium</keyword>
<comment type="caution">
    <text evidence="12">The sequence shown here is derived from an EMBL/GenBank/DDBJ whole genome shotgun (WGS) entry which is preliminary data.</text>
</comment>
<evidence type="ECO:0000256" key="7">
    <source>
        <dbReference type="ARBA" id="ARBA00022779"/>
    </source>
</evidence>
<keyword evidence="12" id="KW-0282">Flagellum</keyword>
<keyword evidence="9 10" id="KW-0472">Membrane</keyword>
<evidence type="ECO:0000256" key="6">
    <source>
        <dbReference type="ARBA" id="ARBA00022692"/>
    </source>
</evidence>
<evidence type="ECO:0000256" key="11">
    <source>
        <dbReference type="SAM" id="MobiDB-lite"/>
    </source>
</evidence>
<dbReference type="RefSeq" id="WP_281254252.1">
    <property type="nucleotide sequence ID" value="NZ_PDJG01000001.1"/>
</dbReference>
<keyword evidence="12" id="KW-0966">Cell projection</keyword>